<protein>
    <submittedName>
        <fullName evidence="3">Uncharacterized protein</fullName>
    </submittedName>
</protein>
<organism evidence="3 4">
    <name type="scientific">Periconia macrospinosa</name>
    <dbReference type="NCBI Taxonomy" id="97972"/>
    <lineage>
        <taxon>Eukaryota</taxon>
        <taxon>Fungi</taxon>
        <taxon>Dikarya</taxon>
        <taxon>Ascomycota</taxon>
        <taxon>Pezizomycotina</taxon>
        <taxon>Dothideomycetes</taxon>
        <taxon>Pleosporomycetidae</taxon>
        <taxon>Pleosporales</taxon>
        <taxon>Massarineae</taxon>
        <taxon>Periconiaceae</taxon>
        <taxon>Periconia</taxon>
    </lineage>
</organism>
<keyword evidence="4" id="KW-1185">Reference proteome</keyword>
<evidence type="ECO:0000313" key="4">
    <source>
        <dbReference type="Proteomes" id="UP000244855"/>
    </source>
</evidence>
<dbReference type="OrthoDB" id="1577640at2759"/>
<keyword evidence="2" id="KW-0812">Transmembrane</keyword>
<evidence type="ECO:0000313" key="3">
    <source>
        <dbReference type="EMBL" id="PVH98874.1"/>
    </source>
</evidence>
<reference evidence="3 4" key="1">
    <citation type="journal article" date="2018" name="Sci. Rep.">
        <title>Comparative genomics provides insights into the lifestyle and reveals functional heterogeneity of dark septate endophytic fungi.</title>
        <authorList>
            <person name="Knapp D.G."/>
            <person name="Nemeth J.B."/>
            <person name="Barry K."/>
            <person name="Hainaut M."/>
            <person name="Henrissat B."/>
            <person name="Johnson J."/>
            <person name="Kuo A."/>
            <person name="Lim J.H.P."/>
            <person name="Lipzen A."/>
            <person name="Nolan M."/>
            <person name="Ohm R.A."/>
            <person name="Tamas L."/>
            <person name="Grigoriev I.V."/>
            <person name="Spatafora J.W."/>
            <person name="Nagy L.G."/>
            <person name="Kovacs G.M."/>
        </authorList>
    </citation>
    <scope>NUCLEOTIDE SEQUENCE [LARGE SCALE GENOMIC DNA]</scope>
    <source>
        <strain evidence="3 4">DSE2036</strain>
    </source>
</reference>
<keyword evidence="2" id="KW-0472">Membrane</keyword>
<keyword evidence="2" id="KW-1133">Transmembrane helix</keyword>
<name>A0A2V1DNZ1_9PLEO</name>
<evidence type="ECO:0000256" key="2">
    <source>
        <dbReference type="SAM" id="Phobius"/>
    </source>
</evidence>
<feature type="transmembrane region" description="Helical" evidence="2">
    <location>
        <begin position="6"/>
        <end position="26"/>
    </location>
</feature>
<dbReference type="Proteomes" id="UP000244855">
    <property type="component" value="Unassembled WGS sequence"/>
</dbReference>
<evidence type="ECO:0000256" key="1">
    <source>
        <dbReference type="SAM" id="MobiDB-lite"/>
    </source>
</evidence>
<feature type="region of interest" description="Disordered" evidence="1">
    <location>
        <begin position="100"/>
        <end position="122"/>
    </location>
</feature>
<gene>
    <name evidence="3" type="ORF">DM02DRAFT_629866</name>
</gene>
<dbReference type="EMBL" id="KZ805404">
    <property type="protein sequence ID" value="PVH98874.1"/>
    <property type="molecule type" value="Genomic_DNA"/>
</dbReference>
<dbReference type="AlphaFoldDB" id="A0A2V1DNZ1"/>
<sequence>MADPISIAGIILAIPPVAQLLLNYYTDAKKGKADIKRYIGELMSLKGSLDYIESIYFGEKVTWGNKKKDIKSHSDKLERVKSGVLMVVMGDSLLREEVRNDQKLRESQALNNTSKGSGGMPA</sequence>
<proteinExistence type="predicted"/>
<accession>A0A2V1DNZ1</accession>